<accession>A0A1G2F3K3</accession>
<dbReference type="STRING" id="1801990.A2V69_00895"/>
<dbReference type="EMBL" id="MHMT01000016">
    <property type="protein sequence ID" value="OGZ32625.1"/>
    <property type="molecule type" value="Genomic_DNA"/>
</dbReference>
<reference evidence="1 2" key="1">
    <citation type="journal article" date="2016" name="Nat. Commun.">
        <title>Thousands of microbial genomes shed light on interconnected biogeochemical processes in an aquifer system.</title>
        <authorList>
            <person name="Anantharaman K."/>
            <person name="Brown C.T."/>
            <person name="Hug L.A."/>
            <person name="Sharon I."/>
            <person name="Castelle C.J."/>
            <person name="Probst A.J."/>
            <person name="Thomas B.C."/>
            <person name="Singh A."/>
            <person name="Wilkins M.J."/>
            <person name="Karaoz U."/>
            <person name="Brodie E.L."/>
            <person name="Williams K.H."/>
            <person name="Hubbard S.S."/>
            <person name="Banfield J.F."/>
        </authorList>
    </citation>
    <scope>NUCLEOTIDE SEQUENCE [LARGE SCALE GENOMIC DNA]</scope>
</reference>
<dbReference type="Proteomes" id="UP000177810">
    <property type="component" value="Unassembled WGS sequence"/>
</dbReference>
<dbReference type="PROSITE" id="PS51257">
    <property type="entry name" value="PROKAR_LIPOPROTEIN"/>
    <property type="match status" value="1"/>
</dbReference>
<comment type="caution">
    <text evidence="1">The sequence shown here is derived from an EMBL/GenBank/DDBJ whole genome shotgun (WGS) entry which is preliminary data.</text>
</comment>
<evidence type="ECO:0000313" key="1">
    <source>
        <dbReference type="EMBL" id="OGZ32625.1"/>
    </source>
</evidence>
<evidence type="ECO:0000313" key="2">
    <source>
        <dbReference type="Proteomes" id="UP000177810"/>
    </source>
</evidence>
<proteinExistence type="predicted"/>
<name>A0A1G2F3K3_9BACT</name>
<organism evidence="1 2">
    <name type="scientific">Candidatus Portnoybacteria bacterium RBG_13_40_8</name>
    <dbReference type="NCBI Taxonomy" id="1801990"/>
    <lineage>
        <taxon>Bacteria</taxon>
        <taxon>Candidatus Portnoyibacteriota</taxon>
    </lineage>
</organism>
<sequence length="161" mass="18494">MKKIGLVVSLLVLFISCLACTSRVLKASKLPEVVIEYATFEGHPVEMVFDPNDGDVILRLRFSGDDHLFDVSDKWLAFLKDEVLRLTSADQSVVLGNSEYRLFFLGGHPIWGPYTGWYVEHNYKCLCFAERGSIRRKTIYAYGAGDVKDWNGYKDWEPRQY</sequence>
<gene>
    <name evidence="1" type="ORF">A2V69_00895</name>
</gene>
<dbReference type="AlphaFoldDB" id="A0A1G2F3K3"/>
<protein>
    <submittedName>
        <fullName evidence="1">Uncharacterized protein</fullName>
    </submittedName>
</protein>